<dbReference type="STRING" id="92696.A0A4R0RZX3"/>
<dbReference type="PANTHER" id="PTHR38926">
    <property type="entry name" value="F-BOX DOMAIN CONTAINING PROTEIN, EXPRESSED"/>
    <property type="match status" value="1"/>
</dbReference>
<dbReference type="Pfam" id="PF12937">
    <property type="entry name" value="F-box-like"/>
    <property type="match status" value="1"/>
</dbReference>
<dbReference type="PANTHER" id="PTHR38926:SF72">
    <property type="entry name" value="IM:7136021-RELATED"/>
    <property type="match status" value="1"/>
</dbReference>
<dbReference type="SUPFAM" id="SSF52047">
    <property type="entry name" value="RNI-like"/>
    <property type="match status" value="2"/>
</dbReference>
<dbReference type="InterPro" id="IPR001810">
    <property type="entry name" value="F-box_dom"/>
</dbReference>
<dbReference type="Proteomes" id="UP000292702">
    <property type="component" value="Unassembled WGS sequence"/>
</dbReference>
<evidence type="ECO:0000313" key="3">
    <source>
        <dbReference type="EMBL" id="TCD68934.1"/>
    </source>
</evidence>
<proteinExistence type="predicted"/>
<accession>A0A4R0RZX3</accession>
<name>A0A4R0RZX3_9APHY</name>
<feature type="domain" description="F-box" evidence="2">
    <location>
        <begin position="614"/>
        <end position="674"/>
    </location>
</feature>
<reference evidence="3 4" key="1">
    <citation type="submission" date="2018-11" db="EMBL/GenBank/DDBJ databases">
        <title>Genome assembly of Steccherinum ochraceum LE-BIN_3174, the white-rot fungus of the Steccherinaceae family (The Residual Polyporoid clade, Polyporales, Basidiomycota).</title>
        <authorList>
            <person name="Fedorova T.V."/>
            <person name="Glazunova O.A."/>
            <person name="Landesman E.O."/>
            <person name="Moiseenko K.V."/>
            <person name="Psurtseva N.V."/>
            <person name="Savinova O.S."/>
            <person name="Shakhova N.V."/>
            <person name="Tyazhelova T.V."/>
            <person name="Vasina D.V."/>
        </authorList>
    </citation>
    <scope>NUCLEOTIDE SEQUENCE [LARGE SCALE GENOMIC DNA]</scope>
    <source>
        <strain evidence="3 4">LE-BIN_3174</strain>
    </source>
</reference>
<dbReference type="Gene3D" id="1.20.1280.50">
    <property type="match status" value="2"/>
</dbReference>
<dbReference type="OrthoDB" id="3219769at2759"/>
<evidence type="ECO:0000256" key="1">
    <source>
        <dbReference type="SAM" id="MobiDB-lite"/>
    </source>
</evidence>
<sequence length="1129" mass="127618">MGNDDSEYSALIRQVMHSRRTIAGFKVTMNTLTDVAVARLPAEVLALIFVHYAAMSQDYLRLPRRYERTEFYQNILSLTRVCHRWREVMLNTSSLWACIPISGKTEKEVLLQEFARRSRRAPLELYATVSSERGAAAFRSFFHEFHRLDILRLEVDPDELHTLKDCFPCSAPRLRSLHCYMDLYHRPQAAHTIPFFFSSCTVSMLEELEIGGFHFDWKRMVLPPNLVHLVVTGPKFTCSWTFAEIANALAHLRVLRYLDLDGVSPWHLDPDYMLSNPPSPIDLPSLQFLALHSYALPCAYMLEHFTLPPNTRIKLSECRSAREDTISLLVCPYLKKLGARIVEDGQDPIDMFQFDKYQMRFWKRDPQAPSTSKLTRPHFTTDVAGIDGGHGEMDSALSLRMLCAHFPLRAVTTFKLDLGTFNLEQTADWQLVMKLLQNVQVLELNISYSDSPQLTLPPFLTMSSGSNGENTCVFPVLTYLHLNGLRTRVYTSMMEQKDKFNIQDLREALMYRTQHGCVGLENISLKDCSGASQADVDVLKEVATVVHWDEGDKSRRTSYATLSSSKSGDGNANAHVSTPDPNRNTLQEQVVQQVYAIAALKVRINEVSSHAPVGRLPESILIMIFHHYIELKTDTSSYPFRTFLQSGWPCQVLAVCHRWREVAMKTPRLWSTIYVGPRSKLLRLNTFLSLSKQESLRVHASLRECNEGQIQLLQSVLQELHRISEFHLSNAYNDLCSTLVFRCQAPAQAPALQRLHLDLNTFPLLCNSSEEPTDTSITSLVNLPSLETLIVIARSLTWSKITLTTSLTSLSVRGVDTDKVRSLSSIVCVLRGLPSLRHLSLEGCFPPSHVSGGPSPADSVPLYQLQRLRLAGPLSTCAYLLSSLSISSSTRLLLEPEADYPNLSEITSILIPPILASLRLDASTHFQELQISSNTIELFQNVRDGGPLHSFTEFDADIFIRLPRARQWNTSFIESFPIQDVTTLTVSYLSSTLSNSRSLFKQLDKLTTLRFTASSEDVGLSSVINILSTQMDDPNVQSQDSQRHVAMPLLKHIFLDRVIFPAGNMWGQSNRGDRIMGLRRTLEFREQLGSPVETLSVRRCLHVGEDDVASLKSVVSVEWDGLSRDRTYW</sequence>
<evidence type="ECO:0000313" key="4">
    <source>
        <dbReference type="Proteomes" id="UP000292702"/>
    </source>
</evidence>
<feature type="region of interest" description="Disordered" evidence="1">
    <location>
        <begin position="557"/>
        <end position="583"/>
    </location>
</feature>
<dbReference type="EMBL" id="RWJN01000053">
    <property type="protein sequence ID" value="TCD68934.1"/>
    <property type="molecule type" value="Genomic_DNA"/>
</dbReference>
<comment type="caution">
    <text evidence="3">The sequence shown here is derived from an EMBL/GenBank/DDBJ whole genome shotgun (WGS) entry which is preliminary data.</text>
</comment>
<organism evidence="3 4">
    <name type="scientific">Steccherinum ochraceum</name>
    <dbReference type="NCBI Taxonomy" id="92696"/>
    <lineage>
        <taxon>Eukaryota</taxon>
        <taxon>Fungi</taxon>
        <taxon>Dikarya</taxon>
        <taxon>Basidiomycota</taxon>
        <taxon>Agaricomycotina</taxon>
        <taxon>Agaricomycetes</taxon>
        <taxon>Polyporales</taxon>
        <taxon>Steccherinaceae</taxon>
        <taxon>Steccherinum</taxon>
    </lineage>
</organism>
<dbReference type="AlphaFoldDB" id="A0A4R0RZX3"/>
<keyword evidence="4" id="KW-1185">Reference proteome</keyword>
<evidence type="ECO:0000259" key="2">
    <source>
        <dbReference type="Pfam" id="PF12937"/>
    </source>
</evidence>
<protein>
    <recommendedName>
        <fullName evidence="2">F-box domain-containing protein</fullName>
    </recommendedName>
</protein>
<gene>
    <name evidence="3" type="ORF">EIP91_009324</name>
</gene>